<protein>
    <submittedName>
        <fullName evidence="1">Uncharacterized protein</fullName>
    </submittedName>
</protein>
<dbReference type="Proteomes" id="UP001162501">
    <property type="component" value="Chromosome 4"/>
</dbReference>
<feature type="non-terminal residue" evidence="1">
    <location>
        <position position="1"/>
    </location>
</feature>
<dbReference type="EMBL" id="OX596088">
    <property type="protein sequence ID" value="CAN0512669.1"/>
    <property type="molecule type" value="Genomic_DNA"/>
</dbReference>
<name>A0AC59ZUB1_RANTA</name>
<reference evidence="1" key="2">
    <citation type="submission" date="2025-03" db="EMBL/GenBank/DDBJ databases">
        <authorList>
            <consortium name="ELIXIR-Norway"/>
            <consortium name="Elixir Norway"/>
        </authorList>
    </citation>
    <scope>NUCLEOTIDE SEQUENCE</scope>
</reference>
<proteinExistence type="predicted"/>
<accession>A0AC59ZUB1</accession>
<reference evidence="1" key="1">
    <citation type="submission" date="2023-05" db="EMBL/GenBank/DDBJ databases">
        <authorList>
            <consortium name="ELIXIR-Norway"/>
        </authorList>
    </citation>
    <scope>NUCLEOTIDE SEQUENCE</scope>
</reference>
<evidence type="ECO:0000313" key="1">
    <source>
        <dbReference type="EMBL" id="CAN0512669.1"/>
    </source>
</evidence>
<sequence length="67" mass="7618">DMWWMCLPLLYVSCLEIDGFSTLCPCLSHAHSMWQTDSEVNDPPWSLSPIHVLYNTFPLSVGGQISF</sequence>
<organism evidence="1 2">
    <name type="scientific">Rangifer tarandus platyrhynchus</name>
    <name type="common">Svalbard reindeer</name>
    <dbReference type="NCBI Taxonomy" id="3082113"/>
    <lineage>
        <taxon>Eukaryota</taxon>
        <taxon>Metazoa</taxon>
        <taxon>Chordata</taxon>
        <taxon>Craniata</taxon>
        <taxon>Vertebrata</taxon>
        <taxon>Euteleostomi</taxon>
        <taxon>Mammalia</taxon>
        <taxon>Eutheria</taxon>
        <taxon>Laurasiatheria</taxon>
        <taxon>Artiodactyla</taxon>
        <taxon>Ruminantia</taxon>
        <taxon>Pecora</taxon>
        <taxon>Cervidae</taxon>
        <taxon>Odocoileinae</taxon>
        <taxon>Rangifer</taxon>
    </lineage>
</organism>
<gene>
    <name evidence="1" type="ORF">MRATA1EN22A_LOCUS23192</name>
</gene>
<evidence type="ECO:0000313" key="2">
    <source>
        <dbReference type="Proteomes" id="UP001162501"/>
    </source>
</evidence>